<name>A0ABD6AEZ6_9EURY</name>
<dbReference type="CDD" id="cd07036">
    <property type="entry name" value="TPP_PYR_E1-PDHc-beta_like"/>
    <property type="match status" value="1"/>
</dbReference>
<proteinExistence type="predicted"/>
<evidence type="ECO:0000313" key="6">
    <source>
        <dbReference type="Proteomes" id="UP001596547"/>
    </source>
</evidence>
<gene>
    <name evidence="5" type="ORF">ACFQPE_18735</name>
</gene>
<dbReference type="Gene3D" id="3.40.50.970">
    <property type="match status" value="1"/>
</dbReference>
<evidence type="ECO:0000313" key="5">
    <source>
        <dbReference type="EMBL" id="MFC7318817.1"/>
    </source>
</evidence>
<sequence>MRDAVNDALHEELSRDESAYLIGEDVGEAGGSFGVTRGLHDEFGSRRVIDTPISEAAIVGSSAGAGLIGSRPIAEIMYADFMGLAADQVMNQAGLFKYMFGGDVTVPLTVRTVNGGAGFNAAAQHSKSLHGLFMHMPGIRVVLASTPYDAKGLLKSSIRSDDPVLFFEHMELYNREGEVPEESYTIPLGEAAVEREGDDVTVIATQLMLHHALALADSLEGEISLEVISPRTLKPLDCETLVESAKKTGRVVVADESVIQNGPASYIAGRVESAAFYHLEAPVEVIGVDDTPIPFSPALADAVVPGADDIEETIRSLPRL</sequence>
<dbReference type="Pfam" id="PF02780">
    <property type="entry name" value="Transketolase_C"/>
    <property type="match status" value="1"/>
</dbReference>
<keyword evidence="6" id="KW-1185">Reference proteome</keyword>
<dbReference type="GO" id="GO:0044272">
    <property type="term" value="P:sulfur compound biosynthetic process"/>
    <property type="evidence" value="ECO:0007669"/>
    <property type="project" value="UniProtKB-ARBA"/>
</dbReference>
<feature type="domain" description="Transketolase-like pyrimidine-binding" evidence="4">
    <location>
        <begin position="1"/>
        <end position="175"/>
    </location>
</feature>
<dbReference type="RefSeq" id="WP_276306727.1">
    <property type="nucleotide sequence ID" value="NZ_CP119993.1"/>
</dbReference>
<dbReference type="Proteomes" id="UP001596547">
    <property type="component" value="Unassembled WGS sequence"/>
</dbReference>
<dbReference type="PANTHER" id="PTHR43257:SF2">
    <property type="entry name" value="PYRUVATE DEHYDROGENASE E1 COMPONENT SUBUNIT BETA"/>
    <property type="match status" value="1"/>
</dbReference>
<dbReference type="SUPFAM" id="SSF52518">
    <property type="entry name" value="Thiamin diphosphate-binding fold (THDP-binding)"/>
    <property type="match status" value="1"/>
</dbReference>
<organism evidence="5 6">
    <name type="scientific">Halomarina halobia</name>
    <dbReference type="NCBI Taxonomy" id="3033386"/>
    <lineage>
        <taxon>Archaea</taxon>
        <taxon>Methanobacteriati</taxon>
        <taxon>Methanobacteriota</taxon>
        <taxon>Stenosarchaea group</taxon>
        <taxon>Halobacteria</taxon>
        <taxon>Halobacteriales</taxon>
        <taxon>Natronomonadaceae</taxon>
        <taxon>Halomarina</taxon>
    </lineage>
</organism>
<dbReference type="InterPro" id="IPR029061">
    <property type="entry name" value="THDP-binding"/>
</dbReference>
<dbReference type="PANTHER" id="PTHR43257">
    <property type="entry name" value="PYRUVATE DEHYDROGENASE E1 COMPONENT BETA SUBUNIT"/>
    <property type="match status" value="1"/>
</dbReference>
<evidence type="ECO:0000256" key="2">
    <source>
        <dbReference type="ARBA" id="ARBA00023002"/>
    </source>
</evidence>
<dbReference type="SMART" id="SM00861">
    <property type="entry name" value="Transket_pyr"/>
    <property type="match status" value="1"/>
</dbReference>
<dbReference type="Pfam" id="PF02779">
    <property type="entry name" value="Transket_pyr"/>
    <property type="match status" value="1"/>
</dbReference>
<dbReference type="FunFam" id="3.40.50.970:FF:000001">
    <property type="entry name" value="Pyruvate dehydrogenase E1 beta subunit"/>
    <property type="match status" value="1"/>
</dbReference>
<dbReference type="InterPro" id="IPR005475">
    <property type="entry name" value="Transketolase-like_Pyr-bd"/>
</dbReference>
<dbReference type="GO" id="GO:0006082">
    <property type="term" value="P:organic acid metabolic process"/>
    <property type="evidence" value="ECO:0007669"/>
    <property type="project" value="UniProtKB-ARBA"/>
</dbReference>
<evidence type="ECO:0000259" key="4">
    <source>
        <dbReference type="SMART" id="SM00861"/>
    </source>
</evidence>
<dbReference type="EMBL" id="JBHTBF010000003">
    <property type="protein sequence ID" value="MFC7318817.1"/>
    <property type="molecule type" value="Genomic_DNA"/>
</dbReference>
<dbReference type="GO" id="GO:0016491">
    <property type="term" value="F:oxidoreductase activity"/>
    <property type="evidence" value="ECO:0007669"/>
    <property type="project" value="UniProtKB-KW"/>
</dbReference>
<keyword evidence="2 5" id="KW-0560">Oxidoreductase</keyword>
<evidence type="ECO:0000256" key="3">
    <source>
        <dbReference type="ARBA" id="ARBA00023052"/>
    </source>
</evidence>
<dbReference type="Gene3D" id="3.40.50.920">
    <property type="match status" value="1"/>
</dbReference>
<reference evidence="5 6" key="1">
    <citation type="journal article" date="2019" name="Int. J. Syst. Evol. Microbiol.">
        <title>The Global Catalogue of Microorganisms (GCM) 10K type strain sequencing project: providing services to taxonomists for standard genome sequencing and annotation.</title>
        <authorList>
            <consortium name="The Broad Institute Genomics Platform"/>
            <consortium name="The Broad Institute Genome Sequencing Center for Infectious Disease"/>
            <person name="Wu L."/>
            <person name="Ma J."/>
        </authorList>
    </citation>
    <scope>NUCLEOTIDE SEQUENCE [LARGE SCALE GENOMIC DNA]</scope>
    <source>
        <strain evidence="5 6">PSR21</strain>
    </source>
</reference>
<protein>
    <submittedName>
        <fullName evidence="5">Alpha-ketoacid dehydrogenase subunit beta</fullName>
        <ecNumber evidence="5">1.2.4.-</ecNumber>
    </submittedName>
</protein>
<accession>A0ABD6AEZ6</accession>
<dbReference type="EC" id="1.2.4.-" evidence="5"/>
<dbReference type="GeneID" id="79316995"/>
<evidence type="ECO:0000256" key="1">
    <source>
        <dbReference type="ARBA" id="ARBA00001964"/>
    </source>
</evidence>
<dbReference type="InterPro" id="IPR033248">
    <property type="entry name" value="Transketolase_C"/>
</dbReference>
<dbReference type="SUPFAM" id="SSF52922">
    <property type="entry name" value="TK C-terminal domain-like"/>
    <property type="match status" value="1"/>
</dbReference>
<dbReference type="InterPro" id="IPR009014">
    <property type="entry name" value="Transketo_C/PFOR_II"/>
</dbReference>
<comment type="cofactor">
    <cofactor evidence="1">
        <name>thiamine diphosphate</name>
        <dbReference type="ChEBI" id="CHEBI:58937"/>
    </cofactor>
</comment>
<dbReference type="AlphaFoldDB" id="A0ABD6AEZ6"/>
<comment type="caution">
    <text evidence="5">The sequence shown here is derived from an EMBL/GenBank/DDBJ whole genome shotgun (WGS) entry which is preliminary data.</text>
</comment>
<keyword evidence="3" id="KW-0786">Thiamine pyrophosphate</keyword>